<dbReference type="AlphaFoldDB" id="A0A0V1FDQ3"/>
<gene>
    <name evidence="1" type="ORF">T4D_11120</name>
</gene>
<organism evidence="1 2">
    <name type="scientific">Trichinella pseudospiralis</name>
    <name type="common">Parasitic roundworm</name>
    <dbReference type="NCBI Taxonomy" id="6337"/>
    <lineage>
        <taxon>Eukaryota</taxon>
        <taxon>Metazoa</taxon>
        <taxon>Ecdysozoa</taxon>
        <taxon>Nematoda</taxon>
        <taxon>Enoplea</taxon>
        <taxon>Dorylaimia</taxon>
        <taxon>Trichinellida</taxon>
        <taxon>Trichinellidae</taxon>
        <taxon>Trichinella</taxon>
    </lineage>
</organism>
<accession>A0A0V1FDQ3</accession>
<name>A0A0V1FDQ3_TRIPS</name>
<sequence length="114" mass="12507">MNKVIKNATNKPESEGEVCAQLQKKSKVDKVIGNALLYSHPASSTHQMKIVKGVEELKLREHRPTNRPTATTTTAAALWRIRVCSKAVGKACAMLRGSDQGASKIRRSSSLRNH</sequence>
<protein>
    <submittedName>
        <fullName evidence="1">Uncharacterized protein</fullName>
    </submittedName>
</protein>
<evidence type="ECO:0000313" key="1">
    <source>
        <dbReference type="EMBL" id="KRY84062.1"/>
    </source>
</evidence>
<proteinExistence type="predicted"/>
<dbReference type="Proteomes" id="UP000054995">
    <property type="component" value="Unassembled WGS sequence"/>
</dbReference>
<reference evidence="1 2" key="1">
    <citation type="submission" date="2015-01" db="EMBL/GenBank/DDBJ databases">
        <title>Evolution of Trichinella species and genotypes.</title>
        <authorList>
            <person name="Korhonen P.K."/>
            <person name="Edoardo P."/>
            <person name="Giuseppe L.R."/>
            <person name="Gasser R.B."/>
        </authorList>
    </citation>
    <scope>NUCLEOTIDE SEQUENCE [LARGE SCALE GENOMIC DNA]</scope>
    <source>
        <strain evidence="1">ISS470</strain>
    </source>
</reference>
<comment type="caution">
    <text evidence="1">The sequence shown here is derived from an EMBL/GenBank/DDBJ whole genome shotgun (WGS) entry which is preliminary data.</text>
</comment>
<evidence type="ECO:0000313" key="2">
    <source>
        <dbReference type="Proteomes" id="UP000054995"/>
    </source>
</evidence>
<keyword evidence="2" id="KW-1185">Reference proteome</keyword>
<dbReference type="EMBL" id="JYDT01000123">
    <property type="protein sequence ID" value="KRY84062.1"/>
    <property type="molecule type" value="Genomic_DNA"/>
</dbReference>
<dbReference type="OrthoDB" id="10342039at2759"/>